<organism evidence="1">
    <name type="scientific">Setaria italica</name>
    <name type="common">Foxtail millet</name>
    <name type="synonym">Panicum italicum</name>
    <dbReference type="NCBI Taxonomy" id="4555"/>
    <lineage>
        <taxon>Eukaryota</taxon>
        <taxon>Viridiplantae</taxon>
        <taxon>Streptophyta</taxon>
        <taxon>Embryophyta</taxon>
        <taxon>Tracheophyta</taxon>
        <taxon>Spermatophyta</taxon>
        <taxon>Magnoliopsida</taxon>
        <taxon>Liliopsida</taxon>
        <taxon>Poales</taxon>
        <taxon>Poaceae</taxon>
        <taxon>PACMAD clade</taxon>
        <taxon>Panicoideae</taxon>
        <taxon>Panicodae</taxon>
        <taxon>Paniceae</taxon>
        <taxon>Cenchrinae</taxon>
        <taxon>Setaria</taxon>
    </lineage>
</organism>
<dbReference type="EMBL" id="CM003535">
    <property type="protein sequence ID" value="RCV37973.1"/>
    <property type="molecule type" value="Genomic_DNA"/>
</dbReference>
<name>A0A368S6K2_SETIT</name>
<evidence type="ECO:0000313" key="1">
    <source>
        <dbReference type="EMBL" id="RCV37973.1"/>
    </source>
</evidence>
<protein>
    <submittedName>
        <fullName evidence="1">Uncharacterized protein</fullName>
    </submittedName>
</protein>
<sequence length="119" mass="13286">MGNLFLMGRRCSIVHDEDLGVSHIDKDKLSIPELSGHLLDHTTFRRSVRMYWLPIGAKLNSAMSLLVDDKSCMDMLDEIGSVGAVDIYTEVIELDMSGNEGTEIQYGDDDVLTSFEMIT</sequence>
<reference evidence="1" key="1">
    <citation type="journal article" date="2012" name="Nat. Biotechnol.">
        <title>Reference genome sequence of the model plant Setaria.</title>
        <authorList>
            <person name="Bennetzen J.L."/>
            <person name="Schmutz J."/>
            <person name="Wang H."/>
            <person name="Percifield R."/>
            <person name="Hawkins J."/>
            <person name="Pontaroli A.C."/>
            <person name="Estep M."/>
            <person name="Feng L."/>
            <person name="Vaughn J.N."/>
            <person name="Grimwood J."/>
            <person name="Jenkins J."/>
            <person name="Barry K."/>
            <person name="Lindquist E."/>
            <person name="Hellsten U."/>
            <person name="Deshpande S."/>
            <person name="Wang X."/>
            <person name="Wu X."/>
            <person name="Mitros T."/>
            <person name="Triplett J."/>
            <person name="Yang X."/>
            <person name="Ye C.Y."/>
            <person name="Mauro-Herrera M."/>
            <person name="Wang L."/>
            <person name="Li P."/>
            <person name="Sharma M."/>
            <person name="Sharma R."/>
            <person name="Ronald P.C."/>
            <person name="Panaud O."/>
            <person name="Kellogg E.A."/>
            <person name="Brutnell T.P."/>
            <person name="Doust A.N."/>
            <person name="Tuskan G.A."/>
            <person name="Rokhsar D."/>
            <person name="Devos K.M."/>
        </authorList>
    </citation>
    <scope>NUCLEOTIDE SEQUENCE [LARGE SCALE GENOMIC DNA]</scope>
    <source>
        <strain evidence="1">Yugu1</strain>
    </source>
</reference>
<accession>A0A368S6K2</accession>
<proteinExistence type="predicted"/>
<dbReference type="OrthoDB" id="691381at2759"/>
<gene>
    <name evidence="1" type="ORF">SETIT_8G105100v2</name>
</gene>
<dbReference type="AlphaFoldDB" id="A0A368S6K2"/>
<reference evidence="1" key="2">
    <citation type="submission" date="2015-07" db="EMBL/GenBank/DDBJ databases">
        <authorList>
            <person name="Noorani M."/>
        </authorList>
    </citation>
    <scope>NUCLEOTIDE SEQUENCE</scope>
    <source>
        <strain evidence="1">Yugu1</strain>
    </source>
</reference>